<dbReference type="EMBL" id="CP049871">
    <property type="protein sequence ID" value="QIL01367.1"/>
    <property type="molecule type" value="Genomic_DNA"/>
</dbReference>
<feature type="domain" description="HPt" evidence="2">
    <location>
        <begin position="14"/>
        <end position="88"/>
    </location>
</feature>
<dbReference type="KEGG" id="ssin:G7078_00185"/>
<dbReference type="Pfam" id="PF01627">
    <property type="entry name" value="Hpt"/>
    <property type="match status" value="1"/>
</dbReference>
<proteinExistence type="predicted"/>
<dbReference type="AlphaFoldDB" id="A0A6G7ZK47"/>
<dbReference type="Proteomes" id="UP000502502">
    <property type="component" value="Chromosome"/>
</dbReference>
<dbReference type="Gene3D" id="1.20.120.160">
    <property type="entry name" value="HPT domain"/>
    <property type="match status" value="1"/>
</dbReference>
<dbReference type="InterPro" id="IPR036641">
    <property type="entry name" value="HPT_dom_sf"/>
</dbReference>
<evidence type="ECO:0000313" key="3">
    <source>
        <dbReference type="EMBL" id="QIL01367.1"/>
    </source>
</evidence>
<organism evidence="3 4">
    <name type="scientific">Sphingomonas sinipercae</name>
    <dbReference type="NCBI Taxonomy" id="2714944"/>
    <lineage>
        <taxon>Bacteria</taxon>
        <taxon>Pseudomonadati</taxon>
        <taxon>Pseudomonadota</taxon>
        <taxon>Alphaproteobacteria</taxon>
        <taxon>Sphingomonadales</taxon>
        <taxon>Sphingomonadaceae</taxon>
        <taxon>Sphingomonas</taxon>
    </lineage>
</organism>
<name>A0A6G7ZK47_9SPHN</name>
<keyword evidence="1" id="KW-0902">Two-component regulatory system</keyword>
<dbReference type="GO" id="GO:0004672">
    <property type="term" value="F:protein kinase activity"/>
    <property type="evidence" value="ECO:0007669"/>
    <property type="project" value="UniProtKB-ARBA"/>
</dbReference>
<dbReference type="GO" id="GO:0000160">
    <property type="term" value="P:phosphorelay signal transduction system"/>
    <property type="evidence" value="ECO:0007669"/>
    <property type="project" value="UniProtKB-KW"/>
</dbReference>
<reference evidence="3 4" key="1">
    <citation type="submission" date="2020-03" db="EMBL/GenBank/DDBJ databases">
        <title>Sphingomonas sp. nov., isolated from fish.</title>
        <authorList>
            <person name="Hyun D.-W."/>
            <person name="Bae J.-W."/>
        </authorList>
    </citation>
    <scope>NUCLEOTIDE SEQUENCE [LARGE SCALE GENOMIC DNA]</scope>
    <source>
        <strain evidence="3 4">HDW15C</strain>
    </source>
</reference>
<evidence type="ECO:0000313" key="4">
    <source>
        <dbReference type="Proteomes" id="UP000502502"/>
    </source>
</evidence>
<accession>A0A6G7ZK47</accession>
<dbReference type="SUPFAM" id="SSF47226">
    <property type="entry name" value="Histidine-containing phosphotransfer domain, HPT domain"/>
    <property type="match status" value="1"/>
</dbReference>
<protein>
    <submittedName>
        <fullName evidence="3">Hpt domain-containing protein</fullName>
    </submittedName>
</protein>
<sequence>MTAEDTLRVQMAVLRRRFRDQGKARSERLAAACQRSDIEDIREVAHIIAGSAGLFGFPELAAQASDVSDRCRGGNSDEILAAARALGVALADVSDEED</sequence>
<keyword evidence="4" id="KW-1185">Reference proteome</keyword>
<evidence type="ECO:0000256" key="1">
    <source>
        <dbReference type="ARBA" id="ARBA00023012"/>
    </source>
</evidence>
<evidence type="ECO:0000259" key="2">
    <source>
        <dbReference type="Pfam" id="PF01627"/>
    </source>
</evidence>
<gene>
    <name evidence="3" type="ORF">G7078_00185</name>
</gene>
<dbReference type="RefSeq" id="WP_166091795.1">
    <property type="nucleotide sequence ID" value="NZ_CP049871.1"/>
</dbReference>
<dbReference type="InterPro" id="IPR008207">
    <property type="entry name" value="Sig_transdc_His_kin_Hpt_dom"/>
</dbReference>